<dbReference type="InterPro" id="IPR008197">
    <property type="entry name" value="WAP_dom"/>
</dbReference>
<evidence type="ECO:0000313" key="3">
    <source>
        <dbReference type="Proteomes" id="UP000694843"/>
    </source>
</evidence>
<dbReference type="InterPro" id="IPR036645">
    <property type="entry name" value="Elafin-like_sf"/>
</dbReference>
<feature type="domain" description="WAP" evidence="2">
    <location>
        <begin position="206"/>
        <end position="260"/>
    </location>
</feature>
<dbReference type="KEGG" id="hazt:108669002"/>
<gene>
    <name evidence="4" type="primary">LOC108669002</name>
</gene>
<keyword evidence="3" id="KW-1185">Reference proteome</keyword>
<name>A0A8B7NE69_HYAAZ</name>
<protein>
    <submittedName>
        <fullName evidence="4">Uncharacterized protein LOC108669002</fullName>
    </submittedName>
</protein>
<feature type="signal peptide" evidence="1">
    <location>
        <begin position="1"/>
        <end position="18"/>
    </location>
</feature>
<accession>A0A8B7NE69</accession>
<evidence type="ECO:0000259" key="2">
    <source>
        <dbReference type="PROSITE" id="PS51390"/>
    </source>
</evidence>
<reference evidence="4" key="1">
    <citation type="submission" date="2025-08" db="UniProtKB">
        <authorList>
            <consortium name="RefSeq"/>
        </authorList>
    </citation>
    <scope>IDENTIFICATION</scope>
    <source>
        <tissue evidence="4">Whole organism</tissue>
    </source>
</reference>
<sequence>MIFSRAVLFTLLCSVVLAYNPGAAQTEYNIDYESFLANVINGKKFHELMDAKAEDDLHEGQHFEHLPTTLEESITFLTSEVDDDGQVAVSTTFKPVLMRSKFTSEAPIWFPVNAGDFDHTRVRRDYLSDYTDPIQGLYNPYNTEDFSNFNAPGNRFQSYSDASGFDFNGNNHYVYPETVKCRYWCLGPHGEPYCCESTKDPISTRVGVKTGHCPTVRSVCPEAHGRRRSPRTCSSDFSCPADEKCCLDICIGRHVCKPPIGPRFY</sequence>
<dbReference type="GeneID" id="108669002"/>
<dbReference type="SMART" id="SM00217">
    <property type="entry name" value="WAP"/>
    <property type="match status" value="1"/>
</dbReference>
<dbReference type="PROSITE" id="PS51390">
    <property type="entry name" value="WAP"/>
    <property type="match status" value="1"/>
</dbReference>
<organism evidence="3 4">
    <name type="scientific">Hyalella azteca</name>
    <name type="common">Amphipod</name>
    <dbReference type="NCBI Taxonomy" id="294128"/>
    <lineage>
        <taxon>Eukaryota</taxon>
        <taxon>Metazoa</taxon>
        <taxon>Ecdysozoa</taxon>
        <taxon>Arthropoda</taxon>
        <taxon>Crustacea</taxon>
        <taxon>Multicrustacea</taxon>
        <taxon>Malacostraca</taxon>
        <taxon>Eumalacostraca</taxon>
        <taxon>Peracarida</taxon>
        <taxon>Amphipoda</taxon>
        <taxon>Senticaudata</taxon>
        <taxon>Talitrida</taxon>
        <taxon>Talitroidea</taxon>
        <taxon>Hyalellidae</taxon>
        <taxon>Hyalella</taxon>
    </lineage>
</organism>
<evidence type="ECO:0000313" key="4">
    <source>
        <dbReference type="RefSeq" id="XP_018011776.1"/>
    </source>
</evidence>
<keyword evidence="1" id="KW-0732">Signal</keyword>
<dbReference type="GO" id="GO:0005576">
    <property type="term" value="C:extracellular region"/>
    <property type="evidence" value="ECO:0007669"/>
    <property type="project" value="InterPro"/>
</dbReference>
<dbReference type="Pfam" id="PF00095">
    <property type="entry name" value="WAP"/>
    <property type="match status" value="1"/>
</dbReference>
<dbReference type="SUPFAM" id="SSF57256">
    <property type="entry name" value="Elafin-like"/>
    <property type="match status" value="1"/>
</dbReference>
<dbReference type="Gene3D" id="4.10.75.10">
    <property type="entry name" value="Elafin-like"/>
    <property type="match status" value="1"/>
</dbReference>
<evidence type="ECO:0000256" key="1">
    <source>
        <dbReference type="SAM" id="SignalP"/>
    </source>
</evidence>
<dbReference type="AlphaFoldDB" id="A0A8B7NE69"/>
<dbReference type="Proteomes" id="UP000694843">
    <property type="component" value="Unplaced"/>
</dbReference>
<feature type="chain" id="PRO_5034663172" evidence="1">
    <location>
        <begin position="19"/>
        <end position="265"/>
    </location>
</feature>
<dbReference type="GO" id="GO:0030414">
    <property type="term" value="F:peptidase inhibitor activity"/>
    <property type="evidence" value="ECO:0007669"/>
    <property type="project" value="InterPro"/>
</dbReference>
<dbReference type="RefSeq" id="XP_018011776.1">
    <property type="nucleotide sequence ID" value="XM_018156287.2"/>
</dbReference>
<proteinExistence type="predicted"/>
<dbReference type="OrthoDB" id="6381157at2759"/>